<organism evidence="3 4">
    <name type="scientific">Pisum sativum</name>
    <name type="common">Garden pea</name>
    <name type="synonym">Lathyrus oleraceus</name>
    <dbReference type="NCBI Taxonomy" id="3888"/>
    <lineage>
        <taxon>Eukaryota</taxon>
        <taxon>Viridiplantae</taxon>
        <taxon>Streptophyta</taxon>
        <taxon>Embryophyta</taxon>
        <taxon>Tracheophyta</taxon>
        <taxon>Spermatophyta</taxon>
        <taxon>Magnoliopsida</taxon>
        <taxon>eudicotyledons</taxon>
        <taxon>Gunneridae</taxon>
        <taxon>Pentapetalae</taxon>
        <taxon>rosids</taxon>
        <taxon>fabids</taxon>
        <taxon>Fabales</taxon>
        <taxon>Fabaceae</taxon>
        <taxon>Papilionoideae</taxon>
        <taxon>50 kb inversion clade</taxon>
        <taxon>NPAAA clade</taxon>
        <taxon>Hologalegina</taxon>
        <taxon>IRL clade</taxon>
        <taxon>Fabeae</taxon>
        <taxon>Lathyrus</taxon>
    </lineage>
</organism>
<keyword evidence="1" id="KW-0812">Transmembrane</keyword>
<name>A0A9D4XAS7_PEA</name>
<dbReference type="InterPro" id="IPR056647">
    <property type="entry name" value="DUF7745"/>
</dbReference>
<comment type="caution">
    <text evidence="3">The sequence shown here is derived from an EMBL/GenBank/DDBJ whole genome shotgun (WGS) entry which is preliminary data.</text>
</comment>
<proteinExistence type="predicted"/>
<dbReference type="Pfam" id="PF24924">
    <property type="entry name" value="DUF7745"/>
    <property type="match status" value="2"/>
</dbReference>
<accession>A0A9D4XAS7</accession>
<keyword evidence="1" id="KW-1133">Transmembrane helix</keyword>
<protein>
    <recommendedName>
        <fullName evidence="2">DUF7745 domain-containing protein</fullName>
    </recommendedName>
</protein>
<dbReference type="AlphaFoldDB" id="A0A9D4XAS7"/>
<dbReference type="Gramene" id="Psat04G0116200-T1">
    <property type="protein sequence ID" value="KAI5416010.1"/>
    <property type="gene ID" value="KIW84_041162"/>
</dbReference>
<dbReference type="PANTHER" id="PTHR48154:SF1">
    <property type="entry name" value="PROTEIN, PUTATIVE-RELATED"/>
    <property type="match status" value="1"/>
</dbReference>
<evidence type="ECO:0000256" key="1">
    <source>
        <dbReference type="SAM" id="Phobius"/>
    </source>
</evidence>
<dbReference type="PANTHER" id="PTHR48154">
    <property type="entry name" value="PROTEIN, PUTATIVE-RELATED"/>
    <property type="match status" value="1"/>
</dbReference>
<sequence>MERQKRHTKKYSFRQPDLKELRNMTSYVLDPLGFKARYGKLLPLLTTQVDEGLMSTLAQFYNPLYHCFSFPDFQLLPTLEEYAHLVGIPILDQVSFSGLESIPTSREIADLLHIDESLVKAHMTSKGGIQGLPSEFLIAQATVYGKAMSEDAFEAIFVLLIYGLVLFPNIDKFMDVNAIRIFSVLNPVSTLLGDAYVSLHLRNAKGGCAITVAFKENKGCLRWSTRLMSLTNDDISWYDRAYDGVQIIDSCGEFSNVPLLGTCGGISYNPILARRQLGFPLKDKPNNILLESVFFQEGKDPQGLKARMVRAWRKIHKKGRSELGPKNCIALEPYTTWVRKRASEYLMPYDYPRPTPLVVAGPSTLPNQGVEELRDEDLSRAWIREREELLQQLKEKDALIEFLEHQVIDDPDDTWTSLLPQSFKFWKRRYDRLAKDKADMEAAYEREIKRLRAAYLPASRASRDP</sequence>
<reference evidence="3 4" key="1">
    <citation type="journal article" date="2022" name="Nat. Genet.">
        <title>Improved pea reference genome and pan-genome highlight genomic features and evolutionary characteristics.</title>
        <authorList>
            <person name="Yang T."/>
            <person name="Liu R."/>
            <person name="Luo Y."/>
            <person name="Hu S."/>
            <person name="Wang D."/>
            <person name="Wang C."/>
            <person name="Pandey M.K."/>
            <person name="Ge S."/>
            <person name="Xu Q."/>
            <person name="Li N."/>
            <person name="Li G."/>
            <person name="Huang Y."/>
            <person name="Saxena R.K."/>
            <person name="Ji Y."/>
            <person name="Li M."/>
            <person name="Yan X."/>
            <person name="He Y."/>
            <person name="Liu Y."/>
            <person name="Wang X."/>
            <person name="Xiang C."/>
            <person name="Varshney R.K."/>
            <person name="Ding H."/>
            <person name="Gao S."/>
            <person name="Zong X."/>
        </authorList>
    </citation>
    <scope>NUCLEOTIDE SEQUENCE [LARGE SCALE GENOMIC DNA]</scope>
    <source>
        <strain evidence="3 4">cv. Zhongwan 6</strain>
    </source>
</reference>
<evidence type="ECO:0000259" key="2">
    <source>
        <dbReference type="Pfam" id="PF24924"/>
    </source>
</evidence>
<keyword evidence="4" id="KW-1185">Reference proteome</keyword>
<evidence type="ECO:0000313" key="3">
    <source>
        <dbReference type="EMBL" id="KAI5416010.1"/>
    </source>
</evidence>
<keyword evidence="1" id="KW-0472">Membrane</keyword>
<gene>
    <name evidence="3" type="ORF">KIW84_041162</name>
</gene>
<feature type="domain" description="DUF7745" evidence="2">
    <location>
        <begin position="25"/>
        <end position="210"/>
    </location>
</feature>
<feature type="transmembrane region" description="Helical" evidence="1">
    <location>
        <begin position="152"/>
        <end position="170"/>
    </location>
</feature>
<dbReference type="EMBL" id="JAMSHJ010000004">
    <property type="protein sequence ID" value="KAI5416010.1"/>
    <property type="molecule type" value="Genomic_DNA"/>
</dbReference>
<evidence type="ECO:0000313" key="4">
    <source>
        <dbReference type="Proteomes" id="UP001058974"/>
    </source>
</evidence>
<feature type="domain" description="DUF7745" evidence="2">
    <location>
        <begin position="213"/>
        <end position="342"/>
    </location>
</feature>
<dbReference type="Proteomes" id="UP001058974">
    <property type="component" value="Chromosome 4"/>
</dbReference>